<gene>
    <name evidence="2" type="ORF">N7509_013088</name>
</gene>
<dbReference type="InterPro" id="IPR013094">
    <property type="entry name" value="AB_hydrolase_3"/>
</dbReference>
<reference evidence="2" key="1">
    <citation type="submission" date="2022-12" db="EMBL/GenBank/DDBJ databases">
        <authorList>
            <person name="Petersen C."/>
        </authorList>
    </citation>
    <scope>NUCLEOTIDE SEQUENCE</scope>
    <source>
        <strain evidence="2">IBT 29677</strain>
    </source>
</reference>
<dbReference type="OrthoDB" id="408631at2759"/>
<dbReference type="GeneID" id="81376705"/>
<dbReference type="Pfam" id="PF07859">
    <property type="entry name" value="Abhydrolase_3"/>
    <property type="match status" value="1"/>
</dbReference>
<dbReference type="PANTHER" id="PTHR23024">
    <property type="entry name" value="ARYLACETAMIDE DEACETYLASE"/>
    <property type="match status" value="1"/>
</dbReference>
<proteinExistence type="predicted"/>
<organism evidence="2 3">
    <name type="scientific">Penicillium cosmopolitanum</name>
    <dbReference type="NCBI Taxonomy" id="1131564"/>
    <lineage>
        <taxon>Eukaryota</taxon>
        <taxon>Fungi</taxon>
        <taxon>Dikarya</taxon>
        <taxon>Ascomycota</taxon>
        <taxon>Pezizomycotina</taxon>
        <taxon>Eurotiomycetes</taxon>
        <taxon>Eurotiomycetidae</taxon>
        <taxon>Eurotiales</taxon>
        <taxon>Aspergillaceae</taxon>
        <taxon>Penicillium</taxon>
    </lineage>
</organism>
<dbReference type="InterPro" id="IPR029058">
    <property type="entry name" value="AB_hydrolase_fold"/>
</dbReference>
<accession>A0A9W9SDL0</accession>
<dbReference type="GO" id="GO:0016787">
    <property type="term" value="F:hydrolase activity"/>
    <property type="evidence" value="ECO:0007669"/>
    <property type="project" value="InterPro"/>
</dbReference>
<dbReference type="PANTHER" id="PTHR23024:SF242">
    <property type="entry name" value="ALPHA_BETA HYDROLASE FOLD-3 DOMAIN-CONTAINING PROTEIN-RELATED"/>
    <property type="match status" value="1"/>
</dbReference>
<name>A0A9W9SDL0_9EURO</name>
<protein>
    <recommendedName>
        <fullName evidence="1">Alpha/beta hydrolase fold-3 domain-containing protein</fullName>
    </recommendedName>
</protein>
<evidence type="ECO:0000259" key="1">
    <source>
        <dbReference type="Pfam" id="PF07859"/>
    </source>
</evidence>
<dbReference type="RefSeq" id="XP_056481232.1">
    <property type="nucleotide sequence ID" value="XM_056637725.1"/>
</dbReference>
<dbReference type="GO" id="GO:0072330">
    <property type="term" value="P:monocarboxylic acid biosynthetic process"/>
    <property type="evidence" value="ECO:0007669"/>
    <property type="project" value="UniProtKB-ARBA"/>
</dbReference>
<evidence type="ECO:0000313" key="3">
    <source>
        <dbReference type="Proteomes" id="UP001147747"/>
    </source>
</evidence>
<reference evidence="2" key="2">
    <citation type="journal article" date="2023" name="IMA Fungus">
        <title>Comparative genomic study of the Penicillium genus elucidates a diverse pangenome and 15 lateral gene transfer events.</title>
        <authorList>
            <person name="Petersen C."/>
            <person name="Sorensen T."/>
            <person name="Nielsen M.R."/>
            <person name="Sondergaard T.E."/>
            <person name="Sorensen J.L."/>
            <person name="Fitzpatrick D.A."/>
            <person name="Frisvad J.C."/>
            <person name="Nielsen K.L."/>
        </authorList>
    </citation>
    <scope>NUCLEOTIDE SEQUENCE</scope>
    <source>
        <strain evidence="2">IBT 29677</strain>
    </source>
</reference>
<keyword evidence="3" id="KW-1185">Reference proteome</keyword>
<comment type="caution">
    <text evidence="2">The sequence shown here is derived from an EMBL/GenBank/DDBJ whole genome shotgun (WGS) entry which is preliminary data.</text>
</comment>
<dbReference type="GO" id="GO:0017000">
    <property type="term" value="P:antibiotic biosynthetic process"/>
    <property type="evidence" value="ECO:0007669"/>
    <property type="project" value="UniProtKB-ARBA"/>
</dbReference>
<feature type="domain" description="Alpha/beta hydrolase fold-3" evidence="1">
    <location>
        <begin position="70"/>
        <end position="277"/>
    </location>
</feature>
<sequence>MWRITLFFRNIYLRITVNLLRAVFKLTRPAPIPSQAHSTLNIPSRDVGRTITANLYTKDDPSPSLPQPVLINFHGSGMIFPAFGSDDEFCNHISQKTNYTIIDVKYRLSPENPFPAAVNDAEDVIRWVQGQPQKYDLTRLSISGFSSGGNLAIVTATAIMPKFTFRSVLTFYPGVDLASDPAGKFAPDTSAGKVIPARIARFFHRCYIPVGVDARDPRISPLFADLSGFGSKLLVVTAARDNMAPEAEQFVSLVKEQTGRGDDDVVLCRMEECEHGWDKTPSLGPVQEEAKWRAYLMARDMLRD</sequence>
<dbReference type="InterPro" id="IPR050466">
    <property type="entry name" value="Carboxylest/Gibb_receptor"/>
</dbReference>
<dbReference type="Proteomes" id="UP001147747">
    <property type="component" value="Unassembled WGS sequence"/>
</dbReference>
<dbReference type="EMBL" id="JAPZBU010000012">
    <property type="protein sequence ID" value="KAJ5376202.1"/>
    <property type="molecule type" value="Genomic_DNA"/>
</dbReference>
<evidence type="ECO:0000313" key="2">
    <source>
        <dbReference type="EMBL" id="KAJ5376202.1"/>
    </source>
</evidence>
<dbReference type="Gene3D" id="3.40.50.1820">
    <property type="entry name" value="alpha/beta hydrolase"/>
    <property type="match status" value="1"/>
</dbReference>
<dbReference type="SUPFAM" id="SSF53474">
    <property type="entry name" value="alpha/beta-Hydrolases"/>
    <property type="match status" value="1"/>
</dbReference>
<dbReference type="AlphaFoldDB" id="A0A9W9SDL0"/>